<protein>
    <submittedName>
        <fullName evidence="2">Uncharacterized protein</fullName>
    </submittedName>
</protein>
<feature type="region of interest" description="Disordered" evidence="1">
    <location>
        <begin position="68"/>
        <end position="87"/>
    </location>
</feature>
<proteinExistence type="predicted"/>
<evidence type="ECO:0000313" key="2">
    <source>
        <dbReference type="EMBL" id="KZP27468.1"/>
    </source>
</evidence>
<feature type="compositionally biased region" description="Basic and acidic residues" evidence="1">
    <location>
        <begin position="52"/>
        <end position="61"/>
    </location>
</feature>
<organism evidence="2">
    <name type="scientific">Athelia psychrophila</name>
    <dbReference type="NCBI Taxonomy" id="1759441"/>
    <lineage>
        <taxon>Eukaryota</taxon>
        <taxon>Fungi</taxon>
        <taxon>Dikarya</taxon>
        <taxon>Basidiomycota</taxon>
        <taxon>Agaricomycotina</taxon>
        <taxon>Agaricomycetes</taxon>
        <taxon>Agaricomycetidae</taxon>
        <taxon>Atheliales</taxon>
        <taxon>Atheliaceae</taxon>
        <taxon>Athelia</taxon>
    </lineage>
</organism>
<feature type="region of interest" description="Disordered" evidence="1">
    <location>
        <begin position="29"/>
        <end position="61"/>
    </location>
</feature>
<accession>A0A166QRS8</accession>
<evidence type="ECO:0000256" key="1">
    <source>
        <dbReference type="SAM" id="MobiDB-lite"/>
    </source>
</evidence>
<dbReference type="AlphaFoldDB" id="A0A166QRS8"/>
<dbReference type="EMBL" id="KV417508">
    <property type="protein sequence ID" value="KZP27468.1"/>
    <property type="molecule type" value="Genomic_DNA"/>
</dbReference>
<sequence>MTAQKVPEKGSAESFLVSPGFLAAAQVVDLDNAETPHQEPPESSFKAKSRKREGEDSLKRAHSVTMDELKPEVDEITPATKTQRKPITARSAITTAKATGAPKAKVVKERASKSTKTTYRPPHVFTAMACHSVTICPAA</sequence>
<feature type="region of interest" description="Disordered" evidence="1">
    <location>
        <begin position="98"/>
        <end position="118"/>
    </location>
</feature>
<reference evidence="2" key="1">
    <citation type="journal article" date="2016" name="Mol. Biol. Evol.">
        <title>Comparative Genomics of Early-Diverging Mushroom-Forming Fungi Provides Insights into the Origins of Lignocellulose Decay Capabilities.</title>
        <authorList>
            <person name="Nagy L.G."/>
            <person name="Riley R."/>
            <person name="Tritt A."/>
            <person name="Adam C."/>
            <person name="Daum C."/>
            <person name="Floudas D."/>
            <person name="Sun H."/>
            <person name="Yadav J.S."/>
            <person name="Pangilinan J."/>
            <person name="Larsson K.H."/>
            <person name="Matsuura K."/>
            <person name="Barry K."/>
            <person name="Labutti K."/>
            <person name="Kuo R."/>
            <person name="Ohm R.A."/>
            <person name="Bhattacharya S.S."/>
            <person name="Shirouzu T."/>
            <person name="Yoshinaga Y."/>
            <person name="Martin F.M."/>
            <person name="Grigoriev I.V."/>
            <person name="Hibbett D.S."/>
        </authorList>
    </citation>
    <scope>NUCLEOTIDE SEQUENCE [LARGE SCALE GENOMIC DNA]</scope>
    <source>
        <strain evidence="2">CBS 109695</strain>
    </source>
</reference>
<name>A0A166QRS8_9AGAM</name>
<gene>
    <name evidence="2" type="ORF">FIBSPDRAFT_948401</name>
</gene>